<feature type="compositionally biased region" description="Gly residues" evidence="1">
    <location>
        <begin position="1"/>
        <end position="13"/>
    </location>
</feature>
<evidence type="ECO:0000256" key="1">
    <source>
        <dbReference type="SAM" id="MobiDB-lite"/>
    </source>
</evidence>
<reference evidence="2" key="1">
    <citation type="submission" date="2020-02" db="EMBL/GenBank/DDBJ databases">
        <authorList>
            <person name="Meier V. D."/>
        </authorList>
    </citation>
    <scope>NUCLEOTIDE SEQUENCE</scope>
    <source>
        <strain evidence="2">AVDCRST_MAG41</strain>
    </source>
</reference>
<organism evidence="2">
    <name type="scientific">uncultured Mycobacteriales bacterium</name>
    <dbReference type="NCBI Taxonomy" id="581187"/>
    <lineage>
        <taxon>Bacteria</taxon>
        <taxon>Bacillati</taxon>
        <taxon>Actinomycetota</taxon>
        <taxon>Actinomycetes</taxon>
        <taxon>Mycobacteriales</taxon>
        <taxon>environmental samples</taxon>
    </lineage>
</organism>
<feature type="non-terminal residue" evidence="2">
    <location>
        <position position="1"/>
    </location>
</feature>
<gene>
    <name evidence="2" type="ORF">AVDCRST_MAG41-3491</name>
</gene>
<feature type="non-terminal residue" evidence="2">
    <location>
        <position position="42"/>
    </location>
</feature>
<protein>
    <submittedName>
        <fullName evidence="2">Uncharacterized protein</fullName>
    </submittedName>
</protein>
<proteinExistence type="predicted"/>
<evidence type="ECO:0000313" key="2">
    <source>
        <dbReference type="EMBL" id="CAA9280319.1"/>
    </source>
</evidence>
<dbReference type="AlphaFoldDB" id="A0A6J4JJK5"/>
<feature type="compositionally biased region" description="Basic residues" evidence="1">
    <location>
        <begin position="32"/>
        <end position="42"/>
    </location>
</feature>
<name>A0A6J4JJK5_9ACTN</name>
<dbReference type="EMBL" id="CADCTP010000319">
    <property type="protein sequence ID" value="CAA9280319.1"/>
    <property type="molecule type" value="Genomic_DNA"/>
</dbReference>
<feature type="region of interest" description="Disordered" evidence="1">
    <location>
        <begin position="1"/>
        <end position="42"/>
    </location>
</feature>
<sequence length="42" mass="4043">CGGGADGGAGGRHGPPLVSRRARPARPGGGARKPKSRPKAAP</sequence>
<accession>A0A6J4JJK5</accession>